<dbReference type="NCBIfam" id="NF010703">
    <property type="entry name" value="PRK14103.1"/>
    <property type="match status" value="1"/>
</dbReference>
<keyword evidence="2" id="KW-0808">Transferase</keyword>
<dbReference type="InterPro" id="IPR029063">
    <property type="entry name" value="SAM-dependent_MTases_sf"/>
</dbReference>
<proteinExistence type="predicted"/>
<dbReference type="Pfam" id="PF13649">
    <property type="entry name" value="Methyltransf_25"/>
    <property type="match status" value="1"/>
</dbReference>
<evidence type="ECO:0000313" key="4">
    <source>
        <dbReference type="EMBL" id="MCP2162072.1"/>
    </source>
</evidence>
<dbReference type="CDD" id="cd02440">
    <property type="entry name" value="AdoMet_MTases"/>
    <property type="match status" value="1"/>
</dbReference>
<dbReference type="EMBL" id="JAMTCG010000006">
    <property type="protein sequence ID" value="MCP2162072.1"/>
    <property type="molecule type" value="Genomic_DNA"/>
</dbReference>
<feature type="domain" description="Methyltransferase" evidence="3">
    <location>
        <begin position="33"/>
        <end position="119"/>
    </location>
</feature>
<dbReference type="PANTHER" id="PTHR43861">
    <property type="entry name" value="TRANS-ACONITATE 2-METHYLTRANSFERASE-RELATED"/>
    <property type="match status" value="1"/>
</dbReference>
<dbReference type="InterPro" id="IPR023149">
    <property type="entry name" value="Trans_acon_MeTrfase_C"/>
</dbReference>
<protein>
    <submittedName>
        <fullName evidence="4">Trans-aconitate 2-methyltransferase</fullName>
    </submittedName>
</protein>
<gene>
    <name evidence="4" type="ORF">LX12_003276</name>
</gene>
<dbReference type="Gene3D" id="3.40.50.150">
    <property type="entry name" value="Vaccinia Virus protein VP39"/>
    <property type="match status" value="1"/>
</dbReference>
<dbReference type="Proteomes" id="UP001205740">
    <property type="component" value="Unassembled WGS sequence"/>
</dbReference>
<evidence type="ECO:0000259" key="3">
    <source>
        <dbReference type="Pfam" id="PF13649"/>
    </source>
</evidence>
<dbReference type="Gene3D" id="1.10.150.290">
    <property type="entry name" value="S-adenosyl-L-methionine-dependent methyltransferases"/>
    <property type="match status" value="1"/>
</dbReference>
<reference evidence="4 5" key="1">
    <citation type="submission" date="2022-06" db="EMBL/GenBank/DDBJ databases">
        <title>Genomic Encyclopedia of Archaeal and Bacterial Type Strains, Phase II (KMG-II): from individual species to whole genera.</title>
        <authorList>
            <person name="Goeker M."/>
        </authorList>
    </citation>
    <scope>NUCLEOTIDE SEQUENCE [LARGE SCALE GENOMIC DNA]</scope>
    <source>
        <strain evidence="4 5">DSM 45037</strain>
    </source>
</reference>
<accession>A0ABT1H5Q0</accession>
<dbReference type="RefSeq" id="WP_253655645.1">
    <property type="nucleotide sequence ID" value="NZ_BAAAOE010000005.1"/>
</dbReference>
<comment type="caution">
    <text evidence="4">The sequence shown here is derived from an EMBL/GenBank/DDBJ whole genome shotgun (WGS) entry which is preliminary data.</text>
</comment>
<keyword evidence="1" id="KW-0489">Methyltransferase</keyword>
<name>A0ABT1H5Q0_9NOCA</name>
<evidence type="ECO:0000313" key="5">
    <source>
        <dbReference type="Proteomes" id="UP001205740"/>
    </source>
</evidence>
<organism evidence="4 5">
    <name type="scientific">Williamsia serinedens</name>
    <dbReference type="NCBI Taxonomy" id="391736"/>
    <lineage>
        <taxon>Bacteria</taxon>
        <taxon>Bacillati</taxon>
        <taxon>Actinomycetota</taxon>
        <taxon>Actinomycetes</taxon>
        <taxon>Mycobacteriales</taxon>
        <taxon>Nocardiaceae</taxon>
        <taxon>Williamsia</taxon>
    </lineage>
</organism>
<evidence type="ECO:0000256" key="2">
    <source>
        <dbReference type="ARBA" id="ARBA00022679"/>
    </source>
</evidence>
<dbReference type="PANTHER" id="PTHR43861:SF1">
    <property type="entry name" value="TRANS-ACONITATE 2-METHYLTRANSFERASE"/>
    <property type="match status" value="1"/>
</dbReference>
<evidence type="ECO:0000256" key="1">
    <source>
        <dbReference type="ARBA" id="ARBA00022603"/>
    </source>
</evidence>
<keyword evidence="5" id="KW-1185">Reference proteome</keyword>
<dbReference type="SUPFAM" id="SSF53335">
    <property type="entry name" value="S-adenosyl-L-methionine-dependent methyltransferases"/>
    <property type="match status" value="1"/>
</dbReference>
<dbReference type="InterPro" id="IPR041698">
    <property type="entry name" value="Methyltransf_25"/>
</dbReference>
<sequence length="255" mass="27924">MWDPAQYLTFADHRGRPYGELIGRVGASSPRTVADLGCGPGNLTVGLRDRWPDARVVAVDSSPEMVAAARDRGLDAQVADVATWMPASDVDVVVSNATLQWIPTHRELIARWAEVMAPGSWLAFQVPGNFEAPSHRAIRTLAASAAWRDRLGGLELRGGETVEDPVGYATILRRAGARVDAWETTYLQELEGPDAVLEWVTGTALTPVRDVLDDAGWDAFRADLAPVLRDEYPEHAPGRTWFPFRRVFVVAEIVG</sequence>